<dbReference type="PANTHER" id="PTHR14209">
    <property type="entry name" value="ISOAMYL ACETATE-HYDROLYZING ESTERASE 1"/>
    <property type="match status" value="1"/>
</dbReference>
<comment type="caution">
    <text evidence="2">The sequence shown here is derived from an EMBL/GenBank/DDBJ whole genome shotgun (WGS) entry which is preliminary data.</text>
</comment>
<evidence type="ECO:0000313" key="2">
    <source>
        <dbReference type="EMBL" id="RMY45522.1"/>
    </source>
</evidence>
<dbReference type="SUPFAM" id="SSF52266">
    <property type="entry name" value="SGNH hydrolase"/>
    <property type="match status" value="1"/>
</dbReference>
<dbReference type="CDD" id="cd01838">
    <property type="entry name" value="Isoamyl_acetate_hydrolase_like"/>
    <property type="match status" value="1"/>
</dbReference>
<dbReference type="Gene3D" id="3.40.50.1110">
    <property type="entry name" value="SGNH hydrolase"/>
    <property type="match status" value="1"/>
</dbReference>
<dbReference type="InterPro" id="IPR013830">
    <property type="entry name" value="SGNH_hydro"/>
</dbReference>
<name>A0A3M7C088_HORWE</name>
<accession>A0A3M7C088</accession>
<dbReference type="EMBL" id="QWIP01001512">
    <property type="protein sequence ID" value="RMY45522.1"/>
    <property type="molecule type" value="Genomic_DNA"/>
</dbReference>
<sequence>MLGTATSSIYLFGDSLTQYGYDQSQGFAWVAALSHHYSRKLNVINAGLSGYSTDKALSILPEILPLSSSSSSSSSSLPPGQNPRSGPSQIKLLVLFFGANDARLPSTGEPEQHVPLESFKANLRAMATIRQLRKHHPGTKILLVTPPPVDERLCAQDDAGKGIFHPRRTAETTALYAQAVRDVGAEVGSSVAAGSGGGGGGGGDIAVLDLWGCFMRLAGWVPGEPLVGSKDVEQADPEKGGLARLLKDGVHLTGEGNRVLFTELVGLLNRTWPDLDAEGLGFALPYWGDREAWRYLGT</sequence>
<evidence type="ECO:0000313" key="3">
    <source>
        <dbReference type="Proteomes" id="UP000269276"/>
    </source>
</evidence>
<dbReference type="PANTHER" id="PTHR14209:SF19">
    <property type="entry name" value="ISOAMYL ACETATE-HYDROLYZING ESTERASE 1 HOMOLOG"/>
    <property type="match status" value="1"/>
</dbReference>
<gene>
    <name evidence="2" type="ORF">D0863_16028</name>
</gene>
<dbReference type="Pfam" id="PF13472">
    <property type="entry name" value="Lipase_GDSL_2"/>
    <property type="match status" value="1"/>
</dbReference>
<dbReference type="InterPro" id="IPR045136">
    <property type="entry name" value="Iah1-like"/>
</dbReference>
<dbReference type="OrthoDB" id="671439at2759"/>
<dbReference type="AlphaFoldDB" id="A0A3M7C088"/>
<organism evidence="2 3">
    <name type="scientific">Hortaea werneckii</name>
    <name type="common">Black yeast</name>
    <name type="synonym">Cladosporium werneckii</name>
    <dbReference type="NCBI Taxonomy" id="91943"/>
    <lineage>
        <taxon>Eukaryota</taxon>
        <taxon>Fungi</taxon>
        <taxon>Dikarya</taxon>
        <taxon>Ascomycota</taxon>
        <taxon>Pezizomycotina</taxon>
        <taxon>Dothideomycetes</taxon>
        <taxon>Dothideomycetidae</taxon>
        <taxon>Mycosphaerellales</taxon>
        <taxon>Teratosphaeriaceae</taxon>
        <taxon>Hortaea</taxon>
    </lineage>
</organism>
<reference evidence="2 3" key="1">
    <citation type="journal article" date="2018" name="BMC Genomics">
        <title>Genomic evidence for intraspecific hybridization in a clonal and extremely halotolerant yeast.</title>
        <authorList>
            <person name="Gostincar C."/>
            <person name="Stajich J.E."/>
            <person name="Zupancic J."/>
            <person name="Zalar P."/>
            <person name="Gunde-Cimerman N."/>
        </authorList>
    </citation>
    <scope>NUCLEOTIDE SEQUENCE [LARGE SCALE GENOMIC DNA]</scope>
    <source>
        <strain evidence="2 3">EXF-2682</strain>
    </source>
</reference>
<dbReference type="InterPro" id="IPR036514">
    <property type="entry name" value="SGNH_hydro_sf"/>
</dbReference>
<evidence type="ECO:0000259" key="1">
    <source>
        <dbReference type="Pfam" id="PF13472"/>
    </source>
</evidence>
<protein>
    <recommendedName>
        <fullName evidence="1">SGNH hydrolase-type esterase domain-containing protein</fullName>
    </recommendedName>
</protein>
<proteinExistence type="predicted"/>
<feature type="domain" description="SGNH hydrolase-type esterase" evidence="1">
    <location>
        <begin position="11"/>
        <end position="189"/>
    </location>
</feature>
<dbReference type="Proteomes" id="UP000269276">
    <property type="component" value="Unassembled WGS sequence"/>
</dbReference>